<feature type="transmembrane region" description="Helical" evidence="10">
    <location>
        <begin position="6"/>
        <end position="24"/>
    </location>
</feature>
<dbReference type="GO" id="GO:0016020">
    <property type="term" value="C:membrane"/>
    <property type="evidence" value="ECO:0007669"/>
    <property type="project" value="UniProtKB-SubCell"/>
</dbReference>
<dbReference type="PANTHER" id="PTHR44758:SF1">
    <property type="entry name" value="NAD(P) TRANSHYDROGENASE SUBUNIT BETA"/>
    <property type="match status" value="1"/>
</dbReference>
<dbReference type="Proteomes" id="UP000069241">
    <property type="component" value="Chromosome"/>
</dbReference>
<keyword evidence="8 10" id="KW-0472">Membrane</keyword>
<accession>A0A0X8JI05</accession>
<proteinExistence type="predicted"/>
<evidence type="ECO:0000256" key="9">
    <source>
        <dbReference type="ARBA" id="ARBA00048202"/>
    </source>
</evidence>
<feature type="transmembrane region" description="Helical" evidence="10">
    <location>
        <begin position="56"/>
        <end position="74"/>
    </location>
</feature>
<feature type="transmembrane region" description="Helical" evidence="10">
    <location>
        <begin position="31"/>
        <end position="50"/>
    </location>
</feature>
<feature type="domain" description="NADP transhydrogenase beta-like" evidence="11">
    <location>
        <begin position="8"/>
        <end position="466"/>
    </location>
</feature>
<dbReference type="AlphaFoldDB" id="A0A0X8JI05"/>
<feature type="transmembrane region" description="Helical" evidence="10">
    <location>
        <begin position="182"/>
        <end position="201"/>
    </location>
</feature>
<dbReference type="EC" id="7.1.1.1" evidence="2"/>
<evidence type="ECO:0000256" key="5">
    <source>
        <dbReference type="ARBA" id="ARBA00022967"/>
    </source>
</evidence>
<dbReference type="STRING" id="44742.AXF13_01530"/>
<comment type="catalytic activity">
    <reaction evidence="9">
        <text>NAD(+) + NADPH + H(+)(in) = NADH + NADP(+) + H(+)(out)</text>
        <dbReference type="Rhea" id="RHEA:47992"/>
        <dbReference type="ChEBI" id="CHEBI:15378"/>
        <dbReference type="ChEBI" id="CHEBI:57540"/>
        <dbReference type="ChEBI" id="CHEBI:57783"/>
        <dbReference type="ChEBI" id="CHEBI:57945"/>
        <dbReference type="ChEBI" id="CHEBI:58349"/>
        <dbReference type="EC" id="7.1.1.1"/>
    </reaction>
</comment>
<dbReference type="EMBL" id="CP014229">
    <property type="protein sequence ID" value="AMD88902.1"/>
    <property type="molecule type" value="Genomic_DNA"/>
</dbReference>
<name>A0A0X8JI05_9BACT</name>
<evidence type="ECO:0000256" key="1">
    <source>
        <dbReference type="ARBA" id="ARBA00004141"/>
    </source>
</evidence>
<dbReference type="Gene3D" id="3.40.50.1220">
    <property type="entry name" value="TPP-binding domain"/>
    <property type="match status" value="4"/>
</dbReference>
<sequence>MSTLLYNVIAAVLALAILYGLNLMSNVKTAVRGNILSAAAMACAILITMYKDNSLGSPTLWVAIALGTAFGLFLSNKVKMIQMPQLVAFLHGFGGGAAALVGLIMLTDVGTPSAFHRIDACLALCSGMTTIAGSFVAAGKLHQLLPQRPIVLSNHSRIINILLGIMLVALCIYNIAPTFLPWFFIFVMFATGALFGIVFTIRVGGADMPITISLLNSMGGISCAIAGFAVSDPLLIAVGGIVGSAGLMLTRVMCKAMNRKLMPILLGQSSVAGKSGVRAAAAAKAPASQTPKAAQPAQAAAQKDAEIAKLLTTAKNVIIVPGYGMALAQAQHKVKQLADALEARGAKVNYAIHPVAGRMPGHMNVLLAEANVDYEHLLEMDTVNPMFADADLVVIVGANDVVNPAANTAEGTPIYGMPILEADKAKAVIICNYDEKPGYAGVPNPLYTKPGVYMLLGDAAKTVGALAGYAAGQAPASAAAAPAETGAADTAAEAARLLTTAKNVIIVPGYGMALAQAQHKVKQLADALEARGAKVNYAIHPVAGRMPGHMNVLLAEANVDYEHLLEMDTVNPMFPDADLAIIIGANDVVNPAANTAEGTPIYGMPILEVDKAKAVIVCNYDEKPGYAGVDNPLYTKPGVIMMLGDAAQTVGALAGYAAGQVPASAAAAQAEPAKDADSEAARLLTTAKKVIIVPGYGMALAQAQHKVKQLADALEERGAEVDYAIHPVAGRMPGHMNVLLAEANVDYEHLLEMDTVNPMFADADLVVIVGANDVVNPAANTAEGTPIYGMPILEADRAKAVIICNYDEKPGYAGVDNPLYTKPGVIMMLGDAAQTVGNLVKLASGAAPAASAEAASEKAEAQDATQALKTAKNVIIVPGYGMALAQAQHKVKQLADVLEERGATVNYAIHPVAGRMPGHMNVLLAEANVDYEHLLEMDTVNPMFADADLVIIVGANDVVNPAANTAEGTPIYGMPILEADRAKAVIICNYDEKPGYAGVDNPLYTKPGVTLLLGDAGASLDKLLAMAR</sequence>
<dbReference type="GO" id="GO:0008750">
    <property type="term" value="F:proton-translocating NAD(P)+ transhydrogenase activity"/>
    <property type="evidence" value="ECO:0007669"/>
    <property type="project" value="UniProtKB-EC"/>
</dbReference>
<dbReference type="PANTHER" id="PTHR44758">
    <property type="entry name" value="NAD(P) TRANSHYDROGENASE SUBUNIT BETA"/>
    <property type="match status" value="1"/>
</dbReference>
<keyword evidence="6 10" id="KW-1133">Transmembrane helix</keyword>
<feature type="transmembrane region" description="Helical" evidence="10">
    <location>
        <begin position="234"/>
        <end position="254"/>
    </location>
</feature>
<evidence type="ECO:0000256" key="3">
    <source>
        <dbReference type="ARBA" id="ARBA00022692"/>
    </source>
</evidence>
<evidence type="ECO:0000259" key="11">
    <source>
        <dbReference type="Pfam" id="PF02233"/>
    </source>
</evidence>
<feature type="transmembrane region" description="Helical" evidence="10">
    <location>
        <begin position="158"/>
        <end position="176"/>
    </location>
</feature>
<feature type="transmembrane region" description="Helical" evidence="10">
    <location>
        <begin position="86"/>
        <end position="105"/>
    </location>
</feature>
<dbReference type="InterPro" id="IPR029035">
    <property type="entry name" value="DHS-like_NAD/FAD-binding_dom"/>
</dbReference>
<evidence type="ECO:0000256" key="8">
    <source>
        <dbReference type="ARBA" id="ARBA00023136"/>
    </source>
</evidence>
<evidence type="ECO:0000313" key="12">
    <source>
        <dbReference type="EMBL" id="AMD88902.1"/>
    </source>
</evidence>
<evidence type="ECO:0000256" key="4">
    <source>
        <dbReference type="ARBA" id="ARBA00022857"/>
    </source>
</evidence>
<keyword evidence="13" id="KW-1185">Reference proteome</keyword>
<protein>
    <recommendedName>
        <fullName evidence="2">proton-translocating NAD(P)(+) transhydrogenase</fullName>
        <ecNumber evidence="2">7.1.1.1</ecNumber>
    </recommendedName>
</protein>
<keyword evidence="5" id="KW-1278">Translocase</keyword>
<organism evidence="12 13">
    <name type="scientific">Desulfovibrio fairfieldensis</name>
    <dbReference type="NCBI Taxonomy" id="44742"/>
    <lineage>
        <taxon>Bacteria</taxon>
        <taxon>Pseudomonadati</taxon>
        <taxon>Thermodesulfobacteriota</taxon>
        <taxon>Desulfovibrionia</taxon>
        <taxon>Desulfovibrionales</taxon>
        <taxon>Desulfovibrionaceae</taxon>
        <taxon>Desulfovibrio</taxon>
    </lineage>
</organism>
<evidence type="ECO:0000256" key="6">
    <source>
        <dbReference type="ARBA" id="ARBA00022989"/>
    </source>
</evidence>
<feature type="domain" description="NADP transhydrogenase beta-like" evidence="11">
    <location>
        <begin position="666"/>
        <end position="841"/>
    </location>
</feature>
<dbReference type="InterPro" id="IPR034300">
    <property type="entry name" value="PNTB-like"/>
</dbReference>
<feature type="transmembrane region" description="Helical" evidence="10">
    <location>
        <begin position="117"/>
        <end position="138"/>
    </location>
</feature>
<feature type="domain" description="NADP transhydrogenase beta-like" evidence="11">
    <location>
        <begin position="850"/>
        <end position="1024"/>
    </location>
</feature>
<keyword evidence="3 10" id="KW-0812">Transmembrane</keyword>
<feature type="domain" description="NADP transhydrogenase beta-like" evidence="11">
    <location>
        <begin position="477"/>
        <end position="653"/>
    </location>
</feature>
<dbReference type="KEGG" id="dfi:AXF13_01530"/>
<evidence type="ECO:0000313" key="13">
    <source>
        <dbReference type="Proteomes" id="UP000069241"/>
    </source>
</evidence>
<evidence type="ECO:0000256" key="10">
    <source>
        <dbReference type="SAM" id="Phobius"/>
    </source>
</evidence>
<reference evidence="13" key="1">
    <citation type="submission" date="2016-02" db="EMBL/GenBank/DDBJ databases">
        <authorList>
            <person name="Holder M.E."/>
            <person name="Ajami N.J."/>
            <person name="Petrosino J.F."/>
        </authorList>
    </citation>
    <scope>NUCLEOTIDE SEQUENCE [LARGE SCALE GENOMIC DNA]</scope>
    <source>
        <strain evidence="13">CCUG 45958</strain>
    </source>
</reference>
<keyword evidence="7" id="KW-0520">NAD</keyword>
<dbReference type="RefSeq" id="WP_062251384.1">
    <property type="nucleotide sequence ID" value="NZ_CP014229.1"/>
</dbReference>
<dbReference type="SUPFAM" id="SSF52467">
    <property type="entry name" value="DHS-like NAD/FAD-binding domain"/>
    <property type="match status" value="4"/>
</dbReference>
<evidence type="ECO:0000256" key="7">
    <source>
        <dbReference type="ARBA" id="ARBA00023027"/>
    </source>
</evidence>
<keyword evidence="4" id="KW-0521">NADP</keyword>
<dbReference type="Pfam" id="PF02233">
    <property type="entry name" value="PNTB"/>
    <property type="match status" value="4"/>
</dbReference>
<evidence type="ECO:0000256" key="2">
    <source>
        <dbReference type="ARBA" id="ARBA00012943"/>
    </source>
</evidence>
<comment type="subcellular location">
    <subcellularLocation>
        <location evidence="1">Membrane</location>
        <topology evidence="1">Multi-pass membrane protein</topology>
    </subcellularLocation>
</comment>
<gene>
    <name evidence="12" type="ORF">AXF13_01530</name>
</gene>